<evidence type="ECO:0000313" key="2">
    <source>
        <dbReference type="Proteomes" id="UP000008281"/>
    </source>
</evidence>
<dbReference type="EMBL" id="DS268567">
    <property type="protein sequence ID" value="EFO90358.1"/>
    <property type="molecule type" value="Genomic_DNA"/>
</dbReference>
<accession>E3N9K2</accession>
<reference evidence="1" key="1">
    <citation type="submission" date="2007-07" db="EMBL/GenBank/DDBJ databases">
        <title>PCAP assembly of the Caenorhabditis remanei genome.</title>
        <authorList>
            <consortium name="The Caenorhabditis remanei Sequencing Consortium"/>
            <person name="Wilson R.K."/>
        </authorList>
    </citation>
    <scope>NUCLEOTIDE SEQUENCE [LARGE SCALE GENOMIC DNA]</scope>
    <source>
        <strain evidence="1">PB4641</strain>
    </source>
</reference>
<dbReference type="AlphaFoldDB" id="E3N9K2"/>
<proteinExistence type="predicted"/>
<gene>
    <name evidence="1" type="ORF">CRE_01299</name>
</gene>
<evidence type="ECO:0000313" key="1">
    <source>
        <dbReference type="EMBL" id="EFO90358.1"/>
    </source>
</evidence>
<keyword evidence="2" id="KW-1185">Reference proteome</keyword>
<dbReference type="InParanoid" id="E3N9K2"/>
<organism evidence="2">
    <name type="scientific">Caenorhabditis remanei</name>
    <name type="common">Caenorhabditis vulgaris</name>
    <dbReference type="NCBI Taxonomy" id="31234"/>
    <lineage>
        <taxon>Eukaryota</taxon>
        <taxon>Metazoa</taxon>
        <taxon>Ecdysozoa</taxon>
        <taxon>Nematoda</taxon>
        <taxon>Chromadorea</taxon>
        <taxon>Rhabditida</taxon>
        <taxon>Rhabditina</taxon>
        <taxon>Rhabditomorpha</taxon>
        <taxon>Rhabditoidea</taxon>
        <taxon>Rhabditidae</taxon>
        <taxon>Peloderinae</taxon>
        <taxon>Caenorhabditis</taxon>
    </lineage>
</organism>
<dbReference type="HOGENOM" id="CLU_3415371_0_0_1"/>
<sequence length="27" mass="3117">MVIEAKDQKILELKRKLMAATCEGYCM</sequence>
<name>E3N9K2_CAERE</name>
<dbReference type="Proteomes" id="UP000008281">
    <property type="component" value="Unassembled WGS sequence"/>
</dbReference>
<protein>
    <submittedName>
        <fullName evidence="1">Uncharacterized protein</fullName>
    </submittedName>
</protein>